<dbReference type="OrthoDB" id="654211at2759"/>
<feature type="domain" description="C2H2-type" evidence="10">
    <location>
        <begin position="630"/>
        <end position="658"/>
    </location>
</feature>
<evidence type="ECO:0000256" key="5">
    <source>
        <dbReference type="ARBA" id="ARBA00023015"/>
    </source>
</evidence>
<evidence type="ECO:0000256" key="2">
    <source>
        <dbReference type="ARBA" id="ARBA00022723"/>
    </source>
</evidence>
<evidence type="ECO:0000256" key="8">
    <source>
        <dbReference type="PROSITE-ProRule" id="PRU00042"/>
    </source>
</evidence>
<sequence length="700" mass="79755">METCTFCGGHEPCVLPTPTSGPLSTYSASCVTSLLTVFHIDGADPVAAHLAASALSCADCLQLTRDIDLELRSLLKFLKNLDLLRSRLARRVKRAAAVDAKTNSELSATCDLNERIQQEIPLVNQAFETFSNLLRIRNRGNDNNDLLKDTIKNPEEICKQEMLVISEIKDEPLSDQESETNFANEIILEICDGDDDAMDMETFAIDPVDQDDNFSESDSSDYSPSSPDSEDSSPEKYFPRKNPPTKIDVDVNPDATSSNPLQCSVCFKTFAQIASKNRHFRIHHDSTFTPFPCPGEDCDRVFTQFWHLKEHVERIHPGVSIPPKEKIRGDGEESGDIVPKKERIPCPVETCEKSYSRNQRVVEHMKIAHPEVPLPEKYERNRGDTRQNNPDGEWIPCPVENCGKSYSRNQTMVKHMERAHPEVPLPPNYTPRRKPIREDARQINSHGESVPKKRIPCPVEDCDKSYTRNEKVIDHVTRAHPEAPVPPRMRRVNPRVKEEVKEKPIRIIKKKIVRRKPCPVCGKEIRSTGLSEHLRSHAGEKNHLCTKCGKLFRTVRSARQHDAEVHIRERNYICATCGASFIRKQVHDNHVATIHERPEDLRFSCDTCGKAYRHEKSLKEHVQMHTSKNLECPICSKVFNRKENVRLHLRRVHGGEKLIRKRGNKTRGTGEDIEEQDVDESAYHQGEEPLPYQSTSHDLK</sequence>
<keyword evidence="4" id="KW-0862">Zinc</keyword>
<evidence type="ECO:0000256" key="3">
    <source>
        <dbReference type="ARBA" id="ARBA00022771"/>
    </source>
</evidence>
<feature type="compositionally biased region" description="Acidic residues" evidence="9">
    <location>
        <begin position="208"/>
        <end position="219"/>
    </location>
</feature>
<dbReference type="GO" id="GO:0006357">
    <property type="term" value="P:regulation of transcription by RNA polymerase II"/>
    <property type="evidence" value="ECO:0007669"/>
    <property type="project" value="TreeGrafter"/>
</dbReference>
<dbReference type="InterPro" id="IPR013087">
    <property type="entry name" value="Znf_C2H2_type"/>
</dbReference>
<reference evidence="11 12" key="1">
    <citation type="submission" date="2015-12" db="EMBL/GenBank/DDBJ databases">
        <title>The genome of Folsomia candida.</title>
        <authorList>
            <person name="Faddeeva A."/>
            <person name="Derks M.F."/>
            <person name="Anvar Y."/>
            <person name="Smit S."/>
            <person name="Van Straalen N."/>
            <person name="Roelofs D."/>
        </authorList>
    </citation>
    <scope>NUCLEOTIDE SEQUENCE [LARGE SCALE GENOMIC DNA]</scope>
    <source>
        <strain evidence="11 12">VU population</strain>
        <tissue evidence="11">Whole body</tissue>
    </source>
</reference>
<dbReference type="SMART" id="SM00355">
    <property type="entry name" value="ZnF_C2H2"/>
    <property type="match status" value="10"/>
</dbReference>
<feature type="compositionally biased region" description="Acidic residues" evidence="9">
    <location>
        <begin position="671"/>
        <end position="680"/>
    </location>
</feature>
<keyword evidence="5" id="KW-0805">Transcription regulation</keyword>
<evidence type="ECO:0000313" key="12">
    <source>
        <dbReference type="Proteomes" id="UP000198287"/>
    </source>
</evidence>
<dbReference type="Proteomes" id="UP000198287">
    <property type="component" value="Unassembled WGS sequence"/>
</dbReference>
<evidence type="ECO:0000256" key="7">
    <source>
        <dbReference type="ARBA" id="ARBA00023242"/>
    </source>
</evidence>
<comment type="subcellular location">
    <subcellularLocation>
        <location evidence="1">Nucleus</location>
    </subcellularLocation>
</comment>
<dbReference type="InterPro" id="IPR051061">
    <property type="entry name" value="Zinc_finger_trans_reg"/>
</dbReference>
<dbReference type="Pfam" id="PF00096">
    <property type="entry name" value="zf-C2H2"/>
    <property type="match status" value="4"/>
</dbReference>
<keyword evidence="12" id="KW-1185">Reference proteome</keyword>
<dbReference type="EMBL" id="LNIX01000031">
    <property type="protein sequence ID" value="OXA40948.1"/>
    <property type="molecule type" value="Genomic_DNA"/>
</dbReference>
<feature type="domain" description="C2H2-type" evidence="10">
    <location>
        <begin position="543"/>
        <end position="571"/>
    </location>
</feature>
<feature type="domain" description="C2H2-type" evidence="10">
    <location>
        <begin position="572"/>
        <end position="600"/>
    </location>
</feature>
<evidence type="ECO:0000256" key="1">
    <source>
        <dbReference type="ARBA" id="ARBA00004123"/>
    </source>
</evidence>
<organism evidence="11 12">
    <name type="scientific">Folsomia candida</name>
    <name type="common">Springtail</name>
    <dbReference type="NCBI Taxonomy" id="158441"/>
    <lineage>
        <taxon>Eukaryota</taxon>
        <taxon>Metazoa</taxon>
        <taxon>Ecdysozoa</taxon>
        <taxon>Arthropoda</taxon>
        <taxon>Hexapoda</taxon>
        <taxon>Collembola</taxon>
        <taxon>Entomobryomorpha</taxon>
        <taxon>Isotomoidea</taxon>
        <taxon>Isotomidae</taxon>
        <taxon>Proisotominae</taxon>
        <taxon>Folsomia</taxon>
    </lineage>
</organism>
<feature type="region of interest" description="Disordered" evidence="9">
    <location>
        <begin position="660"/>
        <end position="700"/>
    </location>
</feature>
<dbReference type="PROSITE" id="PS00028">
    <property type="entry name" value="ZINC_FINGER_C2H2_1"/>
    <property type="match status" value="7"/>
</dbReference>
<keyword evidence="7" id="KW-0539">Nucleus</keyword>
<name>A0A226D7U9_FOLCA</name>
<dbReference type="PANTHER" id="PTHR46179:SF13">
    <property type="entry name" value="C2H2-TYPE DOMAIN-CONTAINING PROTEIN"/>
    <property type="match status" value="1"/>
</dbReference>
<evidence type="ECO:0000256" key="4">
    <source>
        <dbReference type="ARBA" id="ARBA00022833"/>
    </source>
</evidence>
<protein>
    <submittedName>
        <fullName evidence="11">Zinc finger protein 26</fullName>
    </submittedName>
</protein>
<keyword evidence="2" id="KW-0479">Metal-binding</keyword>
<dbReference type="GO" id="GO:0008270">
    <property type="term" value="F:zinc ion binding"/>
    <property type="evidence" value="ECO:0007669"/>
    <property type="project" value="UniProtKB-KW"/>
</dbReference>
<evidence type="ECO:0000259" key="10">
    <source>
        <dbReference type="PROSITE" id="PS50157"/>
    </source>
</evidence>
<feature type="domain" description="C2H2-type" evidence="10">
    <location>
        <begin position="291"/>
        <end position="321"/>
    </location>
</feature>
<evidence type="ECO:0000256" key="9">
    <source>
        <dbReference type="SAM" id="MobiDB-lite"/>
    </source>
</evidence>
<proteinExistence type="predicted"/>
<evidence type="ECO:0000256" key="6">
    <source>
        <dbReference type="ARBA" id="ARBA00023163"/>
    </source>
</evidence>
<dbReference type="SUPFAM" id="SSF57667">
    <property type="entry name" value="beta-beta-alpha zinc fingers"/>
    <property type="match status" value="3"/>
</dbReference>
<evidence type="ECO:0000313" key="11">
    <source>
        <dbReference type="EMBL" id="OXA40948.1"/>
    </source>
</evidence>
<dbReference type="AlphaFoldDB" id="A0A226D7U9"/>
<dbReference type="GO" id="GO:0005634">
    <property type="term" value="C:nucleus"/>
    <property type="evidence" value="ECO:0007669"/>
    <property type="project" value="UniProtKB-SubCell"/>
</dbReference>
<keyword evidence="6" id="KW-0804">Transcription</keyword>
<dbReference type="PROSITE" id="PS50157">
    <property type="entry name" value="ZINC_FINGER_C2H2_2"/>
    <property type="match status" value="7"/>
</dbReference>
<feature type="domain" description="C2H2-type" evidence="10">
    <location>
        <begin position="261"/>
        <end position="283"/>
    </location>
</feature>
<gene>
    <name evidence="11" type="ORF">Fcan01_24270</name>
</gene>
<keyword evidence="3 8" id="KW-0863">Zinc-finger</keyword>
<accession>A0A226D7U9</accession>
<dbReference type="InterPro" id="IPR036236">
    <property type="entry name" value="Znf_C2H2_sf"/>
</dbReference>
<feature type="domain" description="C2H2-type" evidence="10">
    <location>
        <begin position="603"/>
        <end position="630"/>
    </location>
</feature>
<comment type="caution">
    <text evidence="11">The sequence shown here is derived from an EMBL/GenBank/DDBJ whole genome shotgun (WGS) entry which is preliminary data.</text>
</comment>
<feature type="region of interest" description="Disordered" evidence="9">
    <location>
        <begin position="208"/>
        <end position="253"/>
    </location>
</feature>
<dbReference type="Gene3D" id="3.30.160.60">
    <property type="entry name" value="Classic Zinc Finger"/>
    <property type="match status" value="7"/>
</dbReference>
<dbReference type="PANTHER" id="PTHR46179">
    <property type="entry name" value="ZINC FINGER PROTEIN"/>
    <property type="match status" value="1"/>
</dbReference>
<feature type="domain" description="C2H2-type" evidence="10">
    <location>
        <begin position="395"/>
        <end position="420"/>
    </location>
</feature>